<gene>
    <name evidence="8" type="ORF">N658DRAFT_568077</name>
</gene>
<reference evidence="8" key="2">
    <citation type="submission" date="2023-05" db="EMBL/GenBank/DDBJ databases">
        <authorList>
            <consortium name="Lawrence Berkeley National Laboratory"/>
            <person name="Steindorff A."/>
            <person name="Hensen N."/>
            <person name="Bonometti L."/>
            <person name="Westerberg I."/>
            <person name="Brannstrom I.O."/>
            <person name="Guillou S."/>
            <person name="Cros-Aarteil S."/>
            <person name="Calhoun S."/>
            <person name="Haridas S."/>
            <person name="Kuo A."/>
            <person name="Mondo S."/>
            <person name="Pangilinan J."/>
            <person name="Riley R."/>
            <person name="Labutti K."/>
            <person name="Andreopoulos B."/>
            <person name="Lipzen A."/>
            <person name="Chen C."/>
            <person name="Yanf M."/>
            <person name="Daum C."/>
            <person name="Ng V."/>
            <person name="Clum A."/>
            <person name="Ohm R."/>
            <person name="Martin F."/>
            <person name="Silar P."/>
            <person name="Natvig D."/>
            <person name="Lalanne C."/>
            <person name="Gautier V."/>
            <person name="Ament-Velasquez S.L."/>
            <person name="Kruys A."/>
            <person name="Hutchinson M.I."/>
            <person name="Powell A.J."/>
            <person name="Barry K."/>
            <person name="Miller A.N."/>
            <person name="Grigoriev I.V."/>
            <person name="Debuchy R."/>
            <person name="Gladieux P."/>
            <person name="Thoren M.H."/>
            <person name="Johannesson H."/>
        </authorList>
    </citation>
    <scope>NUCLEOTIDE SEQUENCE</scope>
    <source>
        <strain evidence="8">CBS 757.83</strain>
    </source>
</reference>
<evidence type="ECO:0000259" key="7">
    <source>
        <dbReference type="PROSITE" id="PS50850"/>
    </source>
</evidence>
<dbReference type="AlphaFoldDB" id="A0AAN6Q252"/>
<feature type="transmembrane region" description="Helical" evidence="6">
    <location>
        <begin position="424"/>
        <end position="452"/>
    </location>
</feature>
<evidence type="ECO:0000256" key="2">
    <source>
        <dbReference type="ARBA" id="ARBA00022692"/>
    </source>
</evidence>
<evidence type="ECO:0000256" key="4">
    <source>
        <dbReference type="ARBA" id="ARBA00023136"/>
    </source>
</evidence>
<dbReference type="SUPFAM" id="SSF103473">
    <property type="entry name" value="MFS general substrate transporter"/>
    <property type="match status" value="1"/>
</dbReference>
<evidence type="ECO:0000256" key="5">
    <source>
        <dbReference type="SAM" id="MobiDB-lite"/>
    </source>
</evidence>
<feature type="transmembrane region" description="Helical" evidence="6">
    <location>
        <begin position="464"/>
        <end position="485"/>
    </location>
</feature>
<sequence>MADAKKEDKPLGSPPLGLPPNGTVGQLTDEFVLTKDGLRLFPQPVLGDDLDPLNWSWMQKHTILAIVMSLYFMFTYITTTTVPSFPDLQDKYSASLEQVNWTVAIPALGLSLGPLLWASPADIIGRRPILILGTAMALASTIGAALAPTLSGYMAARFFQGLGVSPASNVGLAVINDIFFEHERGQKLGLWVLAIDQGLLFGPLIGGFVNTAGYQWIQWLAAILFGVVLLAELFFLPETLYPRRLMLEESRGAGTIQPAQLAGGDDEKTMMADGSPKHMIAHVQRTKELPFASVSPLPGIQHPTLYDPLVRFIKTFKYTAVSVSVVTYCFGWYWWVLSVVTLLPIAYPTYEVHIQGLLYLGLIVGTLISEVACSGSLSDWLVIKLAKSNDNHKTPEMRLWLAYPAIVLTAVGLIVWGISVDQGYHWIVGQVAFALFGAGIQMGNTAVCSYVVDAYPMQSMSTMTFYAVMLNMSAFVDPFFIVPWVENVGLTWTFAGHAMITVFFCIPVLAVLHRFGAALREKSGTPTWVNPEFEHTAAAAS</sequence>
<feature type="transmembrane region" description="Helical" evidence="6">
    <location>
        <begin position="491"/>
        <end position="512"/>
    </location>
</feature>
<feature type="transmembrane region" description="Helical" evidence="6">
    <location>
        <begin position="357"/>
        <end position="378"/>
    </location>
</feature>
<keyword evidence="9" id="KW-1185">Reference proteome</keyword>
<evidence type="ECO:0000256" key="6">
    <source>
        <dbReference type="SAM" id="Phobius"/>
    </source>
</evidence>
<comment type="subcellular location">
    <subcellularLocation>
        <location evidence="1">Membrane</location>
        <topology evidence="1">Multi-pass membrane protein</topology>
    </subcellularLocation>
</comment>
<dbReference type="InterPro" id="IPR020846">
    <property type="entry name" value="MFS_dom"/>
</dbReference>
<dbReference type="InterPro" id="IPR036259">
    <property type="entry name" value="MFS_trans_sf"/>
</dbReference>
<dbReference type="PANTHER" id="PTHR23502">
    <property type="entry name" value="MAJOR FACILITATOR SUPERFAMILY"/>
    <property type="match status" value="1"/>
</dbReference>
<dbReference type="Proteomes" id="UP001305647">
    <property type="component" value="Unassembled WGS sequence"/>
</dbReference>
<feature type="domain" description="Major facilitator superfamily (MFS) profile" evidence="7">
    <location>
        <begin position="63"/>
        <end position="522"/>
    </location>
</feature>
<accession>A0AAN6Q252</accession>
<proteinExistence type="predicted"/>
<evidence type="ECO:0000313" key="9">
    <source>
        <dbReference type="Proteomes" id="UP001305647"/>
    </source>
</evidence>
<reference evidence="8" key="1">
    <citation type="journal article" date="2023" name="Mol. Phylogenet. Evol.">
        <title>Genome-scale phylogeny and comparative genomics of the fungal order Sordariales.</title>
        <authorList>
            <person name="Hensen N."/>
            <person name="Bonometti L."/>
            <person name="Westerberg I."/>
            <person name="Brannstrom I.O."/>
            <person name="Guillou S."/>
            <person name="Cros-Aarteil S."/>
            <person name="Calhoun S."/>
            <person name="Haridas S."/>
            <person name="Kuo A."/>
            <person name="Mondo S."/>
            <person name="Pangilinan J."/>
            <person name="Riley R."/>
            <person name="LaButti K."/>
            <person name="Andreopoulos B."/>
            <person name="Lipzen A."/>
            <person name="Chen C."/>
            <person name="Yan M."/>
            <person name="Daum C."/>
            <person name="Ng V."/>
            <person name="Clum A."/>
            <person name="Steindorff A."/>
            <person name="Ohm R.A."/>
            <person name="Martin F."/>
            <person name="Silar P."/>
            <person name="Natvig D.O."/>
            <person name="Lalanne C."/>
            <person name="Gautier V."/>
            <person name="Ament-Velasquez S.L."/>
            <person name="Kruys A."/>
            <person name="Hutchinson M.I."/>
            <person name="Powell A.J."/>
            <person name="Barry K."/>
            <person name="Miller A.N."/>
            <person name="Grigoriev I.V."/>
            <person name="Debuchy R."/>
            <person name="Gladieux P."/>
            <person name="Hiltunen Thoren M."/>
            <person name="Johannesson H."/>
        </authorList>
    </citation>
    <scope>NUCLEOTIDE SEQUENCE</scope>
    <source>
        <strain evidence="8">CBS 757.83</strain>
    </source>
</reference>
<comment type="caution">
    <text evidence="8">The sequence shown here is derived from an EMBL/GenBank/DDBJ whole genome shotgun (WGS) entry which is preliminary data.</text>
</comment>
<feature type="compositionally biased region" description="Basic and acidic residues" evidence="5">
    <location>
        <begin position="1"/>
        <end position="10"/>
    </location>
</feature>
<dbReference type="GO" id="GO:0005886">
    <property type="term" value="C:plasma membrane"/>
    <property type="evidence" value="ECO:0007669"/>
    <property type="project" value="TreeGrafter"/>
</dbReference>
<feature type="transmembrane region" description="Helical" evidence="6">
    <location>
        <begin position="158"/>
        <end position="176"/>
    </location>
</feature>
<organism evidence="8 9">
    <name type="scientific">Parathielavia hyrcaniae</name>
    <dbReference type="NCBI Taxonomy" id="113614"/>
    <lineage>
        <taxon>Eukaryota</taxon>
        <taxon>Fungi</taxon>
        <taxon>Dikarya</taxon>
        <taxon>Ascomycota</taxon>
        <taxon>Pezizomycotina</taxon>
        <taxon>Sordariomycetes</taxon>
        <taxon>Sordariomycetidae</taxon>
        <taxon>Sordariales</taxon>
        <taxon>Chaetomiaceae</taxon>
        <taxon>Parathielavia</taxon>
    </lineage>
</organism>
<keyword evidence="4 6" id="KW-0472">Membrane</keyword>
<keyword evidence="2 6" id="KW-0812">Transmembrane</keyword>
<dbReference type="Gene3D" id="1.20.1250.20">
    <property type="entry name" value="MFS general substrate transporter like domains"/>
    <property type="match status" value="1"/>
</dbReference>
<feature type="transmembrane region" description="Helical" evidence="6">
    <location>
        <begin position="129"/>
        <end position="146"/>
    </location>
</feature>
<protein>
    <submittedName>
        <fullName evidence="8">Major facilitator superfamily transporter</fullName>
    </submittedName>
</protein>
<dbReference type="PROSITE" id="PS50850">
    <property type="entry name" value="MFS"/>
    <property type="match status" value="1"/>
</dbReference>
<feature type="transmembrane region" description="Helical" evidence="6">
    <location>
        <begin position="188"/>
        <end position="210"/>
    </location>
</feature>
<feature type="transmembrane region" description="Helical" evidence="6">
    <location>
        <begin position="318"/>
        <end position="337"/>
    </location>
</feature>
<evidence type="ECO:0000256" key="1">
    <source>
        <dbReference type="ARBA" id="ARBA00004141"/>
    </source>
</evidence>
<name>A0AAN6Q252_9PEZI</name>
<feature type="transmembrane region" description="Helical" evidence="6">
    <location>
        <begin position="216"/>
        <end position="236"/>
    </location>
</feature>
<dbReference type="GO" id="GO:0022857">
    <property type="term" value="F:transmembrane transporter activity"/>
    <property type="evidence" value="ECO:0007669"/>
    <property type="project" value="InterPro"/>
</dbReference>
<keyword evidence="3 6" id="KW-1133">Transmembrane helix</keyword>
<feature type="transmembrane region" description="Helical" evidence="6">
    <location>
        <begin position="399"/>
        <end position="418"/>
    </location>
</feature>
<feature type="transmembrane region" description="Helical" evidence="6">
    <location>
        <begin position="62"/>
        <end position="79"/>
    </location>
</feature>
<feature type="transmembrane region" description="Helical" evidence="6">
    <location>
        <begin position="99"/>
        <end position="117"/>
    </location>
</feature>
<dbReference type="EMBL" id="MU863648">
    <property type="protein sequence ID" value="KAK4099592.1"/>
    <property type="molecule type" value="Genomic_DNA"/>
</dbReference>
<dbReference type="InterPro" id="IPR011701">
    <property type="entry name" value="MFS"/>
</dbReference>
<feature type="region of interest" description="Disordered" evidence="5">
    <location>
        <begin position="1"/>
        <end position="23"/>
    </location>
</feature>
<dbReference type="Pfam" id="PF07690">
    <property type="entry name" value="MFS_1"/>
    <property type="match status" value="1"/>
</dbReference>
<evidence type="ECO:0000313" key="8">
    <source>
        <dbReference type="EMBL" id="KAK4099592.1"/>
    </source>
</evidence>
<dbReference type="PANTHER" id="PTHR23502:SF139">
    <property type="entry name" value="MAJOR FACILITATOR SUPERFAMILY (MFS) PROFILE DOMAIN-CONTAINING PROTEIN-RELATED"/>
    <property type="match status" value="1"/>
</dbReference>
<evidence type="ECO:0000256" key="3">
    <source>
        <dbReference type="ARBA" id="ARBA00022989"/>
    </source>
</evidence>